<dbReference type="EMBL" id="PVZC01000005">
    <property type="protein sequence ID" value="PRX97796.1"/>
    <property type="molecule type" value="Genomic_DNA"/>
</dbReference>
<feature type="domain" description="N-acetyltransferase" evidence="1">
    <location>
        <begin position="12"/>
        <end position="175"/>
    </location>
</feature>
<dbReference type="GO" id="GO:0016747">
    <property type="term" value="F:acyltransferase activity, transferring groups other than amino-acyl groups"/>
    <property type="evidence" value="ECO:0007669"/>
    <property type="project" value="InterPro"/>
</dbReference>
<sequence length="177" mass="19014">MRPSAKEPAEGARIRDVGPGDLGAVAAILAHYVLHTAVTFDEVPPTPEEWRERVAHYTGLGLPFLVAEVGGRVVGYAYASPWRPKAAYRLTVEETIYLDPAWTGRGLGRPLLRALLDRCAAAGLRQAVAVIVDSEAPASVALHRSVGFRPVGRLTGVGYKHGRPLDTLLLQCELAAD</sequence>
<evidence type="ECO:0000313" key="2">
    <source>
        <dbReference type="EMBL" id="PRX97796.1"/>
    </source>
</evidence>
<dbReference type="InterPro" id="IPR000182">
    <property type="entry name" value="GNAT_dom"/>
</dbReference>
<dbReference type="Proteomes" id="UP000237846">
    <property type="component" value="Unassembled WGS sequence"/>
</dbReference>
<proteinExistence type="predicted"/>
<protein>
    <submittedName>
        <fullName evidence="2">Phosphinothricin acetyltransferase</fullName>
    </submittedName>
</protein>
<dbReference type="PANTHER" id="PTHR43072">
    <property type="entry name" value="N-ACETYLTRANSFERASE"/>
    <property type="match status" value="1"/>
</dbReference>
<keyword evidence="2" id="KW-0808">Transferase</keyword>
<accession>A0A2T0Q1X1</accession>
<dbReference type="Gene3D" id="3.40.630.30">
    <property type="match status" value="1"/>
</dbReference>
<name>A0A2T0Q1X1_9ACTN</name>
<evidence type="ECO:0000313" key="3">
    <source>
        <dbReference type="Proteomes" id="UP000237846"/>
    </source>
</evidence>
<dbReference type="PANTHER" id="PTHR43072:SF8">
    <property type="entry name" value="ACYLTRANSFERASE FABY-RELATED"/>
    <property type="match status" value="1"/>
</dbReference>
<keyword evidence="3" id="KW-1185">Reference proteome</keyword>
<dbReference type="InterPro" id="IPR016181">
    <property type="entry name" value="Acyl_CoA_acyltransferase"/>
</dbReference>
<dbReference type="AlphaFoldDB" id="A0A2T0Q1X1"/>
<comment type="caution">
    <text evidence="2">The sequence shown here is derived from an EMBL/GenBank/DDBJ whole genome shotgun (WGS) entry which is preliminary data.</text>
</comment>
<reference evidence="2 3" key="1">
    <citation type="submission" date="2018-03" db="EMBL/GenBank/DDBJ databases">
        <title>Genomic Encyclopedia of Archaeal and Bacterial Type Strains, Phase II (KMG-II): from individual species to whole genera.</title>
        <authorList>
            <person name="Goeker M."/>
        </authorList>
    </citation>
    <scope>NUCLEOTIDE SEQUENCE [LARGE SCALE GENOMIC DNA]</scope>
    <source>
        <strain evidence="2 3">DSM 45601</strain>
    </source>
</reference>
<evidence type="ECO:0000259" key="1">
    <source>
        <dbReference type="PROSITE" id="PS51186"/>
    </source>
</evidence>
<dbReference type="RefSeq" id="WP_211302934.1">
    <property type="nucleotide sequence ID" value="NZ_PVZC01000005.1"/>
</dbReference>
<dbReference type="CDD" id="cd04301">
    <property type="entry name" value="NAT_SF"/>
    <property type="match status" value="1"/>
</dbReference>
<dbReference type="PROSITE" id="PS51186">
    <property type="entry name" value="GNAT"/>
    <property type="match status" value="1"/>
</dbReference>
<dbReference type="SUPFAM" id="SSF55729">
    <property type="entry name" value="Acyl-CoA N-acyltransferases (Nat)"/>
    <property type="match status" value="1"/>
</dbReference>
<gene>
    <name evidence="2" type="ORF">CLV72_105146</name>
</gene>
<dbReference type="Pfam" id="PF00583">
    <property type="entry name" value="Acetyltransf_1"/>
    <property type="match status" value="1"/>
</dbReference>
<organism evidence="2 3">
    <name type="scientific">Allonocardiopsis opalescens</name>
    <dbReference type="NCBI Taxonomy" id="1144618"/>
    <lineage>
        <taxon>Bacteria</taxon>
        <taxon>Bacillati</taxon>
        <taxon>Actinomycetota</taxon>
        <taxon>Actinomycetes</taxon>
        <taxon>Streptosporangiales</taxon>
        <taxon>Allonocardiopsis</taxon>
    </lineage>
</organism>